<dbReference type="OrthoDB" id="2933464at2759"/>
<evidence type="ECO:0000256" key="1">
    <source>
        <dbReference type="SAM" id="MobiDB-lite"/>
    </source>
</evidence>
<evidence type="ECO:0000313" key="2">
    <source>
        <dbReference type="EMBL" id="KAF2007297.1"/>
    </source>
</evidence>
<protein>
    <submittedName>
        <fullName evidence="2">Uncharacterized protein</fullName>
    </submittedName>
</protein>
<accession>A0A6A5X099</accession>
<dbReference type="Proteomes" id="UP000799779">
    <property type="component" value="Unassembled WGS sequence"/>
</dbReference>
<keyword evidence="3" id="KW-1185">Reference proteome</keyword>
<proteinExistence type="predicted"/>
<sequence>MPSAKVISLSELKRWVASSVSRMKTVVGGNGTVGFRAAPTRSGNNDGKIGSRLDYWEKFVKDGKTYQRLNWQLNRDAENSTPKKLAQQDSHYVWSTADVEVVENPSDDQAKTEKEDVFDQLERNITQK</sequence>
<name>A0A6A5X099_9PLEO</name>
<feature type="region of interest" description="Disordered" evidence="1">
    <location>
        <begin position="103"/>
        <end position="128"/>
    </location>
</feature>
<dbReference type="EMBL" id="ML977557">
    <property type="protein sequence ID" value="KAF2007297.1"/>
    <property type="molecule type" value="Genomic_DNA"/>
</dbReference>
<gene>
    <name evidence="2" type="ORF">P154DRAFT_420162</name>
</gene>
<evidence type="ECO:0000313" key="3">
    <source>
        <dbReference type="Proteomes" id="UP000799779"/>
    </source>
</evidence>
<reference evidence="2" key="1">
    <citation type="journal article" date="2020" name="Stud. Mycol.">
        <title>101 Dothideomycetes genomes: a test case for predicting lifestyles and emergence of pathogens.</title>
        <authorList>
            <person name="Haridas S."/>
            <person name="Albert R."/>
            <person name="Binder M."/>
            <person name="Bloem J."/>
            <person name="Labutti K."/>
            <person name="Salamov A."/>
            <person name="Andreopoulos B."/>
            <person name="Baker S."/>
            <person name="Barry K."/>
            <person name="Bills G."/>
            <person name="Bluhm B."/>
            <person name="Cannon C."/>
            <person name="Castanera R."/>
            <person name="Culley D."/>
            <person name="Daum C."/>
            <person name="Ezra D."/>
            <person name="Gonzalez J."/>
            <person name="Henrissat B."/>
            <person name="Kuo A."/>
            <person name="Liang C."/>
            <person name="Lipzen A."/>
            <person name="Lutzoni F."/>
            <person name="Magnuson J."/>
            <person name="Mondo S."/>
            <person name="Nolan M."/>
            <person name="Ohm R."/>
            <person name="Pangilinan J."/>
            <person name="Park H.-J."/>
            <person name="Ramirez L."/>
            <person name="Alfaro M."/>
            <person name="Sun H."/>
            <person name="Tritt A."/>
            <person name="Yoshinaga Y."/>
            <person name="Zwiers L.-H."/>
            <person name="Turgeon B."/>
            <person name="Goodwin S."/>
            <person name="Spatafora J."/>
            <person name="Crous P."/>
            <person name="Grigoriev I."/>
        </authorList>
    </citation>
    <scope>NUCLEOTIDE SEQUENCE</scope>
    <source>
        <strain evidence="2">CBS 123094</strain>
    </source>
</reference>
<organism evidence="2 3">
    <name type="scientific">Amniculicola lignicola CBS 123094</name>
    <dbReference type="NCBI Taxonomy" id="1392246"/>
    <lineage>
        <taxon>Eukaryota</taxon>
        <taxon>Fungi</taxon>
        <taxon>Dikarya</taxon>
        <taxon>Ascomycota</taxon>
        <taxon>Pezizomycotina</taxon>
        <taxon>Dothideomycetes</taxon>
        <taxon>Pleosporomycetidae</taxon>
        <taxon>Pleosporales</taxon>
        <taxon>Amniculicolaceae</taxon>
        <taxon>Amniculicola</taxon>
    </lineage>
</organism>
<dbReference type="AlphaFoldDB" id="A0A6A5X099"/>
<feature type="compositionally biased region" description="Basic and acidic residues" evidence="1">
    <location>
        <begin position="108"/>
        <end position="122"/>
    </location>
</feature>